<evidence type="ECO:0000259" key="11">
    <source>
        <dbReference type="PROSITE" id="PS51712"/>
    </source>
</evidence>
<dbReference type="GO" id="GO:0043022">
    <property type="term" value="F:ribosome binding"/>
    <property type="evidence" value="ECO:0007669"/>
    <property type="project" value="TreeGrafter"/>
</dbReference>
<dbReference type="Proteomes" id="UP000189810">
    <property type="component" value="Chromosome I"/>
</dbReference>
<dbReference type="InterPro" id="IPR015946">
    <property type="entry name" value="KH_dom-like_a/b"/>
</dbReference>
<feature type="binding site" evidence="8">
    <location>
        <begin position="290"/>
        <end position="293"/>
    </location>
    <ligand>
        <name>GTP</name>
        <dbReference type="ChEBI" id="CHEBI:37565"/>
        <label>2</label>
    </ligand>
</feature>
<evidence type="ECO:0000256" key="5">
    <source>
        <dbReference type="ARBA" id="ARBA00022741"/>
    </source>
</evidence>
<dbReference type="PRINTS" id="PR00326">
    <property type="entry name" value="GTP1OBG"/>
</dbReference>
<dbReference type="GO" id="GO:0005525">
    <property type="term" value="F:GTP binding"/>
    <property type="evidence" value="ECO:0007669"/>
    <property type="project" value="UniProtKB-UniRule"/>
</dbReference>
<sequence length="437" mass="49259">MKVIIVGRPNVGKSTLFNRIIKKRLSIVHDMPGVTRDVIESQAQWQGKSFTVMDTGGVIESGDYISQEVRKKVIQHLEKVDLILFVVDAKEGLTAQDQEIAKLLYPYKHKTILVVNKVDNKKSNLNAYDFYTLGFDEVYFVSAQHGKGVAELLDRIVRDIPSEEQISTAGGIKISFVGRPNVGKSSLVNAILGQERVIVSHIPGTTRDAVEIPFTYKGTSFILVDTAGVRRPSKVEYGVEFFSVGRSLKAIELSHVVCLVLDISEGVTRQDKRLAGLIERHYKGCVIVANKYDLVKVPKETVENIIRKELYFLDYAPVVVTSAIKGEGVSSILDEVLEVYSDYTKQHKTSFVNRAIQNILKEKPPPLYRGKEVKVYYSFQKSTAPPTVVVITNYVEGWKENYKRFFIRRLREELKLYKSPVRLELVQKEGGNEASKA</sequence>
<dbReference type="OrthoDB" id="9805918at2"/>
<comment type="subunit">
    <text evidence="8">Associates with the 50S ribosomal subunit.</text>
</comment>
<dbReference type="GO" id="GO:0042254">
    <property type="term" value="P:ribosome biogenesis"/>
    <property type="evidence" value="ECO:0007669"/>
    <property type="project" value="UniProtKB-KW"/>
</dbReference>
<dbReference type="SUPFAM" id="SSF52540">
    <property type="entry name" value="P-loop containing nucleoside triphosphate hydrolases"/>
    <property type="match status" value="2"/>
</dbReference>
<dbReference type="SUPFAM" id="SSF82653">
    <property type="entry name" value="Probable GTPase Der, C-terminal domain"/>
    <property type="match status" value="1"/>
</dbReference>
<comment type="similarity">
    <text evidence="1 8 9 10">Belongs to the TRAFAC class TrmE-Era-EngA-EngB-Septin-like GTPase superfamily. EngA (Der) GTPase family.</text>
</comment>
<feature type="binding site" evidence="8">
    <location>
        <begin position="178"/>
        <end position="185"/>
    </location>
    <ligand>
        <name>GTP</name>
        <dbReference type="ChEBI" id="CHEBI:37565"/>
        <label>2</label>
    </ligand>
</feature>
<evidence type="ECO:0000256" key="10">
    <source>
        <dbReference type="RuleBase" id="RU004481"/>
    </source>
</evidence>
<accession>A0A1M6QEC2</accession>
<dbReference type="InterPro" id="IPR027417">
    <property type="entry name" value="P-loop_NTPase"/>
</dbReference>
<dbReference type="Gene3D" id="3.30.300.20">
    <property type="match status" value="1"/>
</dbReference>
<evidence type="ECO:0000256" key="1">
    <source>
        <dbReference type="ARBA" id="ARBA00008279"/>
    </source>
</evidence>
<evidence type="ECO:0000256" key="9">
    <source>
        <dbReference type="PROSITE-ProRule" id="PRU01049"/>
    </source>
</evidence>
<proteinExistence type="inferred from homology"/>
<evidence type="ECO:0000313" key="12">
    <source>
        <dbReference type="EMBL" id="SHK18592.1"/>
    </source>
</evidence>
<evidence type="ECO:0000256" key="3">
    <source>
        <dbReference type="ARBA" id="ARBA00022517"/>
    </source>
</evidence>
<keyword evidence="3 8" id="KW-0690">Ribosome biogenesis</keyword>
<protein>
    <recommendedName>
        <fullName evidence="2 8">GTPase Der</fullName>
    </recommendedName>
    <alternativeName>
        <fullName evidence="7 8">GTP-binding protein EngA</fullName>
    </alternativeName>
</protein>
<evidence type="ECO:0000256" key="8">
    <source>
        <dbReference type="HAMAP-Rule" id="MF_00195"/>
    </source>
</evidence>
<dbReference type="InterPro" id="IPR016484">
    <property type="entry name" value="GTPase_Der"/>
</dbReference>
<gene>
    <name evidence="8" type="primary">der</name>
    <name evidence="12" type="ORF">SAMN05444391_0204</name>
</gene>
<dbReference type="CDD" id="cd01895">
    <property type="entry name" value="EngA2"/>
    <property type="match status" value="1"/>
</dbReference>
<dbReference type="Pfam" id="PF14714">
    <property type="entry name" value="KH_dom-like"/>
    <property type="match status" value="1"/>
</dbReference>
<dbReference type="PANTHER" id="PTHR43834:SF6">
    <property type="entry name" value="GTPASE DER"/>
    <property type="match status" value="1"/>
</dbReference>
<evidence type="ECO:0000256" key="4">
    <source>
        <dbReference type="ARBA" id="ARBA00022737"/>
    </source>
</evidence>
<dbReference type="CDD" id="cd01894">
    <property type="entry name" value="EngA1"/>
    <property type="match status" value="1"/>
</dbReference>
<dbReference type="PIRSF" id="PIRSF006485">
    <property type="entry name" value="GTP-binding_EngA"/>
    <property type="match status" value="1"/>
</dbReference>
<feature type="binding site" evidence="8">
    <location>
        <begin position="225"/>
        <end position="229"/>
    </location>
    <ligand>
        <name>GTP</name>
        <dbReference type="ChEBI" id="CHEBI:37565"/>
        <label>2</label>
    </ligand>
</feature>
<dbReference type="Gene3D" id="3.40.50.300">
    <property type="entry name" value="P-loop containing nucleotide triphosphate hydrolases"/>
    <property type="match status" value="2"/>
</dbReference>
<dbReference type="InterPro" id="IPR006073">
    <property type="entry name" value="GTP-bd"/>
</dbReference>
<dbReference type="PANTHER" id="PTHR43834">
    <property type="entry name" value="GTPASE DER"/>
    <property type="match status" value="1"/>
</dbReference>
<dbReference type="NCBIfam" id="TIGR00231">
    <property type="entry name" value="small_GTP"/>
    <property type="match status" value="2"/>
</dbReference>
<dbReference type="STRING" id="381751.SAMN05444391_0204"/>
<name>A0A1M6QEC2_9AQUI</name>
<evidence type="ECO:0000256" key="6">
    <source>
        <dbReference type="ARBA" id="ARBA00023134"/>
    </source>
</evidence>
<dbReference type="RefSeq" id="WP_079653400.1">
    <property type="nucleotide sequence ID" value="NZ_LT670846.1"/>
</dbReference>
<feature type="domain" description="EngA-type G" evidence="11">
    <location>
        <begin position="172"/>
        <end position="344"/>
    </location>
</feature>
<dbReference type="HAMAP" id="MF_00195">
    <property type="entry name" value="GTPase_Der"/>
    <property type="match status" value="1"/>
</dbReference>
<keyword evidence="13" id="KW-1185">Reference proteome</keyword>
<feature type="domain" description="EngA-type G" evidence="11">
    <location>
        <begin position="1"/>
        <end position="164"/>
    </location>
</feature>
<dbReference type="FunFam" id="3.40.50.300:FF:000057">
    <property type="entry name" value="GTPase Der"/>
    <property type="match status" value="1"/>
</dbReference>
<dbReference type="Pfam" id="PF01926">
    <property type="entry name" value="MMR_HSR1"/>
    <property type="match status" value="2"/>
</dbReference>
<dbReference type="InterPro" id="IPR032859">
    <property type="entry name" value="KH_dom-like"/>
</dbReference>
<reference evidence="12 13" key="1">
    <citation type="submission" date="2016-11" db="EMBL/GenBank/DDBJ databases">
        <authorList>
            <person name="Jaros S."/>
            <person name="Januszkiewicz K."/>
            <person name="Wedrychowicz H."/>
        </authorList>
    </citation>
    <scope>NUCLEOTIDE SEQUENCE [LARGE SCALE GENOMIC DNA]</scope>
    <source>
        <strain evidence="12 13">DSM 19557</strain>
    </source>
</reference>
<evidence type="ECO:0000256" key="2">
    <source>
        <dbReference type="ARBA" id="ARBA00020953"/>
    </source>
</evidence>
<evidence type="ECO:0000256" key="7">
    <source>
        <dbReference type="ARBA" id="ARBA00032345"/>
    </source>
</evidence>
<comment type="function">
    <text evidence="8 10">GTPase that plays an essential role in the late steps of ribosome biogenesis.</text>
</comment>
<dbReference type="AlphaFoldDB" id="A0A1M6QEC2"/>
<organism evidence="12 13">
    <name type="scientific">Thermocrinis minervae</name>
    <dbReference type="NCBI Taxonomy" id="381751"/>
    <lineage>
        <taxon>Bacteria</taxon>
        <taxon>Pseudomonadati</taxon>
        <taxon>Aquificota</taxon>
        <taxon>Aquificia</taxon>
        <taxon>Aquificales</taxon>
        <taxon>Aquificaceae</taxon>
        <taxon>Thermocrinis</taxon>
    </lineage>
</organism>
<dbReference type="InterPro" id="IPR005225">
    <property type="entry name" value="Small_GTP-bd"/>
</dbReference>
<keyword evidence="4 10" id="KW-0677">Repeat</keyword>
<dbReference type="EMBL" id="LT670846">
    <property type="protein sequence ID" value="SHK18592.1"/>
    <property type="molecule type" value="Genomic_DNA"/>
</dbReference>
<keyword evidence="5 8" id="KW-0547">Nucleotide-binding</keyword>
<evidence type="ECO:0000313" key="13">
    <source>
        <dbReference type="Proteomes" id="UP000189810"/>
    </source>
</evidence>
<dbReference type="PROSITE" id="PS51712">
    <property type="entry name" value="G_ENGA"/>
    <property type="match status" value="2"/>
</dbReference>
<feature type="binding site" evidence="8">
    <location>
        <begin position="54"/>
        <end position="58"/>
    </location>
    <ligand>
        <name>GTP</name>
        <dbReference type="ChEBI" id="CHEBI:37565"/>
        <label>1</label>
    </ligand>
</feature>
<dbReference type="NCBIfam" id="TIGR03594">
    <property type="entry name" value="GTPase_EngA"/>
    <property type="match status" value="1"/>
</dbReference>
<keyword evidence="6 8" id="KW-0342">GTP-binding</keyword>
<feature type="binding site" evidence="8">
    <location>
        <begin position="7"/>
        <end position="14"/>
    </location>
    <ligand>
        <name>GTP</name>
        <dbReference type="ChEBI" id="CHEBI:37565"/>
        <label>1</label>
    </ligand>
</feature>
<dbReference type="InterPro" id="IPR031166">
    <property type="entry name" value="G_ENGA"/>
</dbReference>
<dbReference type="FunFam" id="3.40.50.300:FF:000040">
    <property type="entry name" value="GTPase Der"/>
    <property type="match status" value="1"/>
</dbReference>
<feature type="binding site" evidence="8">
    <location>
        <begin position="116"/>
        <end position="119"/>
    </location>
    <ligand>
        <name>GTP</name>
        <dbReference type="ChEBI" id="CHEBI:37565"/>
        <label>1</label>
    </ligand>
</feature>